<name>A0ABU6MDS1_9BACI</name>
<keyword evidence="1" id="KW-0472">Membrane</keyword>
<gene>
    <name evidence="2" type="ORF">P4T90_05660</name>
</gene>
<dbReference type="RefSeq" id="WP_066265426.1">
    <property type="nucleotide sequence ID" value="NZ_JARMAB010000006.1"/>
</dbReference>
<reference evidence="2 3" key="1">
    <citation type="submission" date="2023-03" db="EMBL/GenBank/DDBJ databases">
        <title>Bacillus Genome Sequencing.</title>
        <authorList>
            <person name="Dunlap C."/>
        </authorList>
    </citation>
    <scope>NUCLEOTIDE SEQUENCE [LARGE SCALE GENOMIC DNA]</scope>
    <source>
        <strain evidence="2 3">B-23453</strain>
    </source>
</reference>
<feature type="transmembrane region" description="Helical" evidence="1">
    <location>
        <begin position="32"/>
        <end position="50"/>
    </location>
</feature>
<proteinExistence type="predicted"/>
<dbReference type="EMBL" id="JARMAB010000006">
    <property type="protein sequence ID" value="MED1202578.1"/>
    <property type="molecule type" value="Genomic_DNA"/>
</dbReference>
<accession>A0ABU6MDS1</accession>
<sequence length="75" mass="8881">MGRRKFKYTKGKVIIAVIYALVIIIFEHPNTLYFIVPGALLVGAYFYLLTFKKYNRNILKVTDHLFVALIYKYKF</sequence>
<keyword evidence="1" id="KW-0812">Transmembrane</keyword>
<feature type="transmembrane region" description="Helical" evidence="1">
    <location>
        <begin position="9"/>
        <end position="26"/>
    </location>
</feature>
<evidence type="ECO:0000313" key="3">
    <source>
        <dbReference type="Proteomes" id="UP001341444"/>
    </source>
</evidence>
<keyword evidence="3" id="KW-1185">Reference proteome</keyword>
<keyword evidence="1" id="KW-1133">Transmembrane helix</keyword>
<evidence type="ECO:0000256" key="1">
    <source>
        <dbReference type="SAM" id="Phobius"/>
    </source>
</evidence>
<evidence type="ECO:0000313" key="2">
    <source>
        <dbReference type="EMBL" id="MED1202578.1"/>
    </source>
</evidence>
<organism evidence="2 3">
    <name type="scientific">Heyndrickxia acidicola</name>
    <dbReference type="NCBI Taxonomy" id="209389"/>
    <lineage>
        <taxon>Bacteria</taxon>
        <taxon>Bacillati</taxon>
        <taxon>Bacillota</taxon>
        <taxon>Bacilli</taxon>
        <taxon>Bacillales</taxon>
        <taxon>Bacillaceae</taxon>
        <taxon>Heyndrickxia</taxon>
    </lineage>
</organism>
<comment type="caution">
    <text evidence="2">The sequence shown here is derived from an EMBL/GenBank/DDBJ whole genome shotgun (WGS) entry which is preliminary data.</text>
</comment>
<protein>
    <submittedName>
        <fullName evidence="2">Uncharacterized protein</fullName>
    </submittedName>
</protein>
<dbReference type="Proteomes" id="UP001341444">
    <property type="component" value="Unassembled WGS sequence"/>
</dbReference>